<dbReference type="Proteomes" id="UP000380386">
    <property type="component" value="Unassembled WGS sequence"/>
</dbReference>
<dbReference type="EMBL" id="VDFM01000005">
    <property type="protein sequence ID" value="MQS52527.1"/>
    <property type="molecule type" value="Genomic_DNA"/>
</dbReference>
<proteinExistence type="predicted"/>
<dbReference type="RefSeq" id="WP_153382976.1">
    <property type="nucleotide sequence ID" value="NZ_VDFM01000005.1"/>
</dbReference>
<name>A0A5P0ZHI0_9LACO</name>
<feature type="transmembrane region" description="Helical" evidence="1">
    <location>
        <begin position="7"/>
        <end position="26"/>
    </location>
</feature>
<keyword evidence="1" id="KW-0812">Transmembrane</keyword>
<dbReference type="OrthoDB" id="9956088at2"/>
<evidence type="ECO:0000256" key="1">
    <source>
        <dbReference type="SAM" id="Phobius"/>
    </source>
</evidence>
<sequence length="74" mass="8565">MDDNKKYMSFKIAFTVLLIVTVILIFNKKGRIDAFIAGFSTLAVGLIYSYFKIEDLIAIHHQKLIKARHEHLNK</sequence>
<gene>
    <name evidence="2" type="ORF">FHL02_05795</name>
</gene>
<protein>
    <submittedName>
        <fullName evidence="2">Uncharacterized protein</fullName>
    </submittedName>
</protein>
<evidence type="ECO:0000313" key="3">
    <source>
        <dbReference type="Proteomes" id="UP000380386"/>
    </source>
</evidence>
<keyword evidence="1" id="KW-1133">Transmembrane helix</keyword>
<dbReference type="AlphaFoldDB" id="A0A5P0ZHI0"/>
<reference evidence="2 3" key="1">
    <citation type="journal article" date="2019" name="Syst. Appl. Microbiol.">
        <title>Polyphasic characterization of two novel Lactobacillus spp. isolated from blown salami packages: Description of Lactobacillus halodurans sp. nov. and Lactobacillus salsicarnum sp. nov.</title>
        <authorList>
            <person name="Schuster J.A."/>
            <person name="Klingl A."/>
            <person name="Vogel R.F."/>
            <person name="Ehrmann M.A."/>
        </authorList>
    </citation>
    <scope>NUCLEOTIDE SEQUENCE [LARGE SCALE GENOMIC DNA]</scope>
    <source>
        <strain evidence="2 3">TMW 1.2118</strain>
    </source>
</reference>
<evidence type="ECO:0000313" key="2">
    <source>
        <dbReference type="EMBL" id="MQS52527.1"/>
    </source>
</evidence>
<keyword evidence="1" id="KW-0472">Membrane</keyword>
<feature type="transmembrane region" description="Helical" evidence="1">
    <location>
        <begin position="32"/>
        <end position="51"/>
    </location>
</feature>
<comment type="caution">
    <text evidence="2">The sequence shown here is derived from an EMBL/GenBank/DDBJ whole genome shotgun (WGS) entry which is preliminary data.</text>
</comment>
<accession>A0A5P0ZHI0</accession>
<organism evidence="2 3">
    <name type="scientific">Companilactobacillus mishanensis</name>
    <dbReference type="NCBI Taxonomy" id="2486008"/>
    <lineage>
        <taxon>Bacteria</taxon>
        <taxon>Bacillati</taxon>
        <taxon>Bacillota</taxon>
        <taxon>Bacilli</taxon>
        <taxon>Lactobacillales</taxon>
        <taxon>Lactobacillaceae</taxon>
        <taxon>Companilactobacillus</taxon>
    </lineage>
</organism>